<evidence type="ECO:0000259" key="1">
    <source>
        <dbReference type="Pfam" id="PF01636"/>
    </source>
</evidence>
<comment type="caution">
    <text evidence="2">The sequence shown here is derived from an EMBL/GenBank/DDBJ whole genome shotgun (WGS) entry which is preliminary data.</text>
</comment>
<proteinExistence type="predicted"/>
<dbReference type="RefSeq" id="WP_184813879.1">
    <property type="nucleotide sequence ID" value="NZ_JACHJQ010000006.1"/>
</dbReference>
<organism evidence="2 3">
    <name type="scientific">Actinophytocola algeriensis</name>
    <dbReference type="NCBI Taxonomy" id="1768010"/>
    <lineage>
        <taxon>Bacteria</taxon>
        <taxon>Bacillati</taxon>
        <taxon>Actinomycetota</taxon>
        <taxon>Actinomycetes</taxon>
        <taxon>Pseudonocardiales</taxon>
        <taxon>Pseudonocardiaceae</taxon>
    </lineage>
</organism>
<keyword evidence="3" id="KW-1185">Reference proteome</keyword>
<reference evidence="2 3" key="1">
    <citation type="submission" date="2020-08" db="EMBL/GenBank/DDBJ databases">
        <title>Genomic Encyclopedia of Type Strains, Phase III (KMG-III): the genomes of soil and plant-associated and newly described type strains.</title>
        <authorList>
            <person name="Whitman W."/>
        </authorList>
    </citation>
    <scope>NUCLEOTIDE SEQUENCE [LARGE SCALE GENOMIC DNA]</scope>
    <source>
        <strain evidence="2 3">CECT 8960</strain>
    </source>
</reference>
<dbReference type="SUPFAM" id="SSF56112">
    <property type="entry name" value="Protein kinase-like (PK-like)"/>
    <property type="match status" value="1"/>
</dbReference>
<dbReference type="InterPro" id="IPR002575">
    <property type="entry name" value="Aminoglycoside_PTrfase"/>
</dbReference>
<name>A0A7W7QAE1_9PSEU</name>
<evidence type="ECO:0000313" key="2">
    <source>
        <dbReference type="EMBL" id="MBB4909818.1"/>
    </source>
</evidence>
<dbReference type="Proteomes" id="UP000520767">
    <property type="component" value="Unassembled WGS sequence"/>
</dbReference>
<dbReference type="InterPro" id="IPR011009">
    <property type="entry name" value="Kinase-like_dom_sf"/>
</dbReference>
<sequence>MGKSVTAVVTSGGAPVGAVGPFAVDAPWWAEVETVTTHLGVVLGVPAYVLRLMRVDGGRVPKGGHVTYHVEAPGTTASLPPADLDGDDPLRAHYATADGLRALFTWARDTLAGQGIAVTGPIAQRKTWNLAALFRLPTDRGPVWCKALPAFAADEAVVMAEFATVDATLVPEVLGAAEGRLLLAHLPGEDCWHAPDAVLAAGIHRYVAAQAALTPPAWLQHRDYATEIDALLDRDLGLTADEVAAARAMRPGWAELADCGLPTTIVHGDFHSGNWRSEDGGPPSVLDFADAHAGTPVLDGLRVTEFGDPARTPAAHAAWVAAWRTACPDSDPARALAVGEPLSRLYFAVRYQEFLDGIETSERIYHEGDPASCVREALRCHAAAPTGT</sequence>
<accession>A0A7W7QAE1</accession>
<dbReference type="EMBL" id="JACHJQ010000006">
    <property type="protein sequence ID" value="MBB4909818.1"/>
    <property type="molecule type" value="Genomic_DNA"/>
</dbReference>
<protein>
    <recommendedName>
        <fullName evidence="1">Aminoglycoside phosphotransferase domain-containing protein</fullName>
    </recommendedName>
</protein>
<evidence type="ECO:0000313" key="3">
    <source>
        <dbReference type="Proteomes" id="UP000520767"/>
    </source>
</evidence>
<gene>
    <name evidence="2" type="ORF">FHR82_006076</name>
</gene>
<dbReference type="AlphaFoldDB" id="A0A7W7QAE1"/>
<dbReference type="Pfam" id="PF01636">
    <property type="entry name" value="APH"/>
    <property type="match status" value="1"/>
</dbReference>
<feature type="domain" description="Aminoglycoside phosphotransferase" evidence="1">
    <location>
        <begin position="151"/>
        <end position="333"/>
    </location>
</feature>
<dbReference type="Gene3D" id="3.90.1200.10">
    <property type="match status" value="1"/>
</dbReference>